<dbReference type="InterPro" id="IPR011606">
    <property type="entry name" value="Brnchd-chn_aa_trnsp_permease"/>
</dbReference>
<comment type="similarity">
    <text evidence="2">Belongs to the AzlC family.</text>
</comment>
<dbReference type="RefSeq" id="WP_264892634.1">
    <property type="nucleotide sequence ID" value="NZ_CP110257.1"/>
</dbReference>
<feature type="region of interest" description="Disordered" evidence="8">
    <location>
        <begin position="235"/>
        <end position="254"/>
    </location>
</feature>
<evidence type="ECO:0000256" key="6">
    <source>
        <dbReference type="ARBA" id="ARBA00022989"/>
    </source>
</evidence>
<evidence type="ECO:0000256" key="2">
    <source>
        <dbReference type="ARBA" id="ARBA00010735"/>
    </source>
</evidence>
<keyword evidence="5 9" id="KW-0812">Transmembrane</keyword>
<evidence type="ECO:0000256" key="3">
    <source>
        <dbReference type="ARBA" id="ARBA00022448"/>
    </source>
</evidence>
<gene>
    <name evidence="10" type="ORF">OMP39_14965</name>
</gene>
<evidence type="ECO:0000313" key="10">
    <source>
        <dbReference type="EMBL" id="UZD54943.1"/>
    </source>
</evidence>
<feature type="transmembrane region" description="Helical" evidence="9">
    <location>
        <begin position="166"/>
        <end position="187"/>
    </location>
</feature>
<name>A0ABY6MSE7_9BURK</name>
<evidence type="ECO:0000256" key="9">
    <source>
        <dbReference type="SAM" id="Phobius"/>
    </source>
</evidence>
<feature type="compositionally biased region" description="Basic and acidic residues" evidence="8">
    <location>
        <begin position="243"/>
        <end position="254"/>
    </location>
</feature>
<dbReference type="PANTHER" id="PTHR34979:SF1">
    <property type="entry name" value="INNER MEMBRANE PROTEIN YGAZ"/>
    <property type="match status" value="1"/>
</dbReference>
<keyword evidence="3" id="KW-0813">Transport</keyword>
<evidence type="ECO:0000256" key="5">
    <source>
        <dbReference type="ARBA" id="ARBA00022692"/>
    </source>
</evidence>
<evidence type="ECO:0000256" key="4">
    <source>
        <dbReference type="ARBA" id="ARBA00022475"/>
    </source>
</evidence>
<evidence type="ECO:0000256" key="7">
    <source>
        <dbReference type="ARBA" id="ARBA00023136"/>
    </source>
</evidence>
<dbReference type="Proteomes" id="UP001163266">
    <property type="component" value="Chromosome"/>
</dbReference>
<evidence type="ECO:0000256" key="1">
    <source>
        <dbReference type="ARBA" id="ARBA00004651"/>
    </source>
</evidence>
<keyword evidence="7 9" id="KW-0472">Membrane</keyword>
<feature type="transmembrane region" description="Helical" evidence="9">
    <location>
        <begin position="194"/>
        <end position="211"/>
    </location>
</feature>
<comment type="subcellular location">
    <subcellularLocation>
        <location evidence="1">Cell membrane</location>
        <topology evidence="1">Multi-pass membrane protein</topology>
    </subcellularLocation>
</comment>
<keyword evidence="4" id="KW-1003">Cell membrane</keyword>
<feature type="transmembrane region" description="Helical" evidence="9">
    <location>
        <begin position="12"/>
        <end position="35"/>
    </location>
</feature>
<evidence type="ECO:0000313" key="11">
    <source>
        <dbReference type="Proteomes" id="UP001163266"/>
    </source>
</evidence>
<organism evidence="10 11">
    <name type="scientific">Caldimonas aquatica</name>
    <dbReference type="NCBI Taxonomy" id="376175"/>
    <lineage>
        <taxon>Bacteria</taxon>
        <taxon>Pseudomonadati</taxon>
        <taxon>Pseudomonadota</taxon>
        <taxon>Betaproteobacteria</taxon>
        <taxon>Burkholderiales</taxon>
        <taxon>Sphaerotilaceae</taxon>
        <taxon>Caldimonas</taxon>
    </lineage>
</organism>
<protein>
    <submittedName>
        <fullName evidence="10">AzlC family ABC transporter permease</fullName>
    </submittedName>
</protein>
<accession>A0ABY6MSE7</accession>
<feature type="transmembrane region" description="Helical" evidence="9">
    <location>
        <begin position="133"/>
        <end position="154"/>
    </location>
</feature>
<dbReference type="PANTHER" id="PTHR34979">
    <property type="entry name" value="INNER MEMBRANE PROTEIN YGAZ"/>
    <property type="match status" value="1"/>
</dbReference>
<dbReference type="EMBL" id="CP110257">
    <property type="protein sequence ID" value="UZD54943.1"/>
    <property type="molecule type" value="Genomic_DNA"/>
</dbReference>
<dbReference type="Pfam" id="PF03591">
    <property type="entry name" value="AzlC"/>
    <property type="match status" value="1"/>
</dbReference>
<keyword evidence="6 9" id="KW-1133">Transmembrane helix</keyword>
<reference evidence="10" key="1">
    <citation type="submission" date="2022-10" db="EMBL/GenBank/DDBJ databases">
        <title>Complete genome sequence of Schlegelella aquatica LMG 23380.</title>
        <authorList>
            <person name="Musilova J."/>
            <person name="Kourilova X."/>
            <person name="Bezdicek M."/>
            <person name="Hermankova K."/>
            <person name="Obruca S."/>
            <person name="Sedlar K."/>
        </authorList>
    </citation>
    <scope>NUCLEOTIDE SEQUENCE</scope>
    <source>
        <strain evidence="10">LMG 23380</strain>
    </source>
</reference>
<proteinExistence type="inferred from homology"/>
<sequence length="254" mass="26222">MAARRPAPFLRGLGASSSIAIGYLPIAFSFGLTAVQAQVPAWATVLISAVVFAGGSQFVLIALLSSAAPVLGTVGAVWLMNVRHLFYGPALASRLGAPAWRLPRPLLAFGLTDEVFAAAAGRLQGLPVDERQAWLVGLQAGAYAAWVAGTLLGVRFGEQLAAVSPVLRETLDFVLPALFFALLLEVVRQTPKQATAAAAAVAAVLLPWWPAHAAMLAGMLGGAVWGARGGDRVPASGAAGVPGRDDGLDDRGRR</sequence>
<keyword evidence="11" id="KW-1185">Reference proteome</keyword>
<evidence type="ECO:0000256" key="8">
    <source>
        <dbReference type="SAM" id="MobiDB-lite"/>
    </source>
</evidence>